<feature type="region of interest" description="Disordered" evidence="2">
    <location>
        <begin position="782"/>
        <end position="802"/>
    </location>
</feature>
<feature type="region of interest" description="Disordered" evidence="2">
    <location>
        <begin position="79"/>
        <end position="121"/>
    </location>
</feature>
<dbReference type="AlphaFoldDB" id="A0A4S9Y3F9"/>
<dbReference type="Pfam" id="PF20399">
    <property type="entry name" value="PH_20"/>
    <property type="match status" value="1"/>
</dbReference>
<comment type="caution">
    <text evidence="4">The sequence shown here is derived from an EMBL/GenBank/DDBJ whole genome shotgun (WGS) entry which is preliminary data.</text>
</comment>
<dbReference type="InterPro" id="IPR012664">
    <property type="entry name" value="CHP02452"/>
</dbReference>
<dbReference type="Proteomes" id="UP000310039">
    <property type="component" value="Unassembled WGS sequence"/>
</dbReference>
<dbReference type="InterPro" id="IPR011993">
    <property type="entry name" value="PH-like_dom_sf"/>
</dbReference>
<evidence type="ECO:0000256" key="1">
    <source>
        <dbReference type="ARBA" id="ARBA00022553"/>
    </source>
</evidence>
<evidence type="ECO:0000256" key="2">
    <source>
        <dbReference type="SAM" id="MobiDB-lite"/>
    </source>
</evidence>
<dbReference type="NCBIfam" id="TIGR02452">
    <property type="entry name" value="TIGR02452 family protein"/>
    <property type="match status" value="1"/>
</dbReference>
<accession>A0A4S9Y3F9</accession>
<dbReference type="PANTHER" id="PTHR31941">
    <property type="entry name" value="CYTOSKELETAL SIGNALING PROTEIN SLM1"/>
    <property type="match status" value="1"/>
</dbReference>
<dbReference type="Gene3D" id="3.40.220.10">
    <property type="entry name" value="Leucine Aminopeptidase, subunit E, domain 1"/>
    <property type="match status" value="1"/>
</dbReference>
<dbReference type="Pfam" id="PF20400">
    <property type="entry name" value="BAR_4"/>
    <property type="match status" value="1"/>
</dbReference>
<proteinExistence type="predicted"/>
<evidence type="ECO:0000313" key="5">
    <source>
        <dbReference type="Proteomes" id="UP000310039"/>
    </source>
</evidence>
<dbReference type="InterPro" id="IPR046868">
    <property type="entry name" value="BAR_4"/>
</dbReference>
<evidence type="ECO:0000259" key="3">
    <source>
        <dbReference type="PROSITE" id="PS50003"/>
    </source>
</evidence>
<dbReference type="InterPro" id="IPR043453">
    <property type="entry name" value="Slm1_PH"/>
</dbReference>
<gene>
    <name evidence="4" type="ORF">D6C84_01859</name>
</gene>
<dbReference type="CDD" id="cd13311">
    <property type="entry name" value="PH_Slm1"/>
    <property type="match status" value="1"/>
</dbReference>
<dbReference type="PROSITE" id="PS50003">
    <property type="entry name" value="PH_DOMAIN"/>
    <property type="match status" value="1"/>
</dbReference>
<feature type="region of interest" description="Disordered" evidence="2">
    <location>
        <begin position="1"/>
        <end position="64"/>
    </location>
</feature>
<feature type="region of interest" description="Disordered" evidence="2">
    <location>
        <begin position="910"/>
        <end position="940"/>
    </location>
</feature>
<reference evidence="4 5" key="1">
    <citation type="submission" date="2018-10" db="EMBL/GenBank/DDBJ databases">
        <title>Fifty Aureobasidium pullulans genomes reveal a recombining polyextremotolerant generalist.</title>
        <authorList>
            <person name="Gostincar C."/>
            <person name="Turk M."/>
            <person name="Zajc J."/>
            <person name="Gunde-Cimerman N."/>
        </authorList>
    </citation>
    <scope>NUCLEOTIDE SEQUENCE [LARGE SCALE GENOMIC DNA]</scope>
    <source>
        <strain evidence="4 5">EXF-3403</strain>
    </source>
</reference>
<feature type="compositionally biased region" description="Polar residues" evidence="2">
    <location>
        <begin position="521"/>
        <end position="533"/>
    </location>
</feature>
<feature type="domain" description="PH" evidence="3">
    <location>
        <begin position="400"/>
        <end position="505"/>
    </location>
</feature>
<keyword evidence="1" id="KW-0597">Phosphoprotein</keyword>
<feature type="compositionally biased region" description="Basic and acidic residues" evidence="2">
    <location>
        <begin position="661"/>
        <end position="678"/>
    </location>
</feature>
<dbReference type="SUPFAM" id="SSF50729">
    <property type="entry name" value="PH domain-like"/>
    <property type="match status" value="1"/>
</dbReference>
<dbReference type="EMBL" id="QZBT01000015">
    <property type="protein sequence ID" value="THZ87252.1"/>
    <property type="molecule type" value="Genomic_DNA"/>
</dbReference>
<dbReference type="InterPro" id="IPR046869">
    <property type="entry name" value="SLM1/RGC1-like_PH"/>
</dbReference>
<dbReference type="Gene3D" id="2.30.29.30">
    <property type="entry name" value="Pleckstrin-homology domain (PH domain)/Phosphotyrosine-binding domain (PTB)"/>
    <property type="match status" value="1"/>
</dbReference>
<dbReference type="SMART" id="SM00233">
    <property type="entry name" value="PH"/>
    <property type="match status" value="1"/>
</dbReference>
<feature type="region of interest" description="Disordered" evidence="2">
    <location>
        <begin position="521"/>
        <end position="603"/>
    </location>
</feature>
<sequence>MASYTQTPQQNGFYESVPQPSDSLQNRGYGNLSQHDFAHEGERPITVGDTVGNPHSITLEDGGVNRTVSNASTAAYRDITPSRAGTLKKKASVSRKSSLNRSGSRRSTRAGSIAGVGTPGAHDDYNSALSTPIPTHGSPTDILANRFQAWRTLLKSLITYFREIQSSYETRSKALLKVSNVLSNFSHPSVFITDGGLADASRILGDYHKHSVAESNKSRDIEQDVISALTGLRSDLSQKIKEIKSLNGDFKNSVDKEKDATRKAVDQLAEALQHADHGDNSKTDPYIVRLGVDRMVEKQIDEENYLHRAYLNLESSGRELESIVVGEIQKAYNAMASILKREGDDAYNTVEQLRGGPIAMPKDLEWARFVETDPHFVNPRLPLRRIEDIDYPGKNAPAAAEVRAGMLERKSKYLKSYTPGWYVLSPTHLHEFKSADKIYSQPPVMSLYLPEQKLGSHSEPGSSSHKFMLKGRQSSGMHRGHNWVFRAESYETMMAWYEAIQILTEKTAEERNAFVRQHVRSISQNSHRNSISSDGLEEDEADQVPYSAQSSVINQPIGETRLQRPVPGGRFPSDLQIPRTLAASPDSESDEPEHHNTATATALPGVVALAAPTHYDDNPYRLEGVSTHEEVPAQQRVAFTSANPGSIAHARETLALREDAPHGSVAHARETMPLREDAPSTPGSYHPNPVDNFNHTPIQPAAPQNNVVQPTQTFVLPVQHAAPAHQLQRDVPVSPIEQQQSLAPASKPVRQNTNYSEWMAPAAAGVSAGALGTEAYHRHQDRDLPSNIEEEQQTPYADERPRDLTGGHAAMPTSNEAAISNPAAFANNNGISGATYTGTAPFPVLIPNSANVPQSPEFVPYSASTFGAPTPAAEGSEHLGGLESDGAHQTGAIFPRVVRHDTDMSVSQLHVPGEFPPATPGFAPTEEKTERSLSPRPAVGSHGTFIAPSAWELARDYSLSFDQGHTNSEVHFTFSDIFKAIRRTPKLPGHTPETHTYWKMLPDLATRRKICEDTIKRSEEITATTPDASLDSTFITSQTYPELSPLDPVFPDLQLQPIQVIDSDTFACARSILSSDPEFRDKVAVLNLASDEEPGGGWRYTLSATQEEALCYSSTLYQTLKREYYPWANTGLSSVAGIFSPSVVVFKDTLENSCRDLQPEERALLSVITIAAPRRPTLTNSNTEFADPNILNEFRDKIRLIFRCAAAEGKTCLVLGALGCGAYGCPPRLVATEMKNLLAEEEFKGWFGSVVFAVYGQGVVGKRNLEAFGDIFA</sequence>
<evidence type="ECO:0000313" key="4">
    <source>
        <dbReference type="EMBL" id="THZ87252.1"/>
    </source>
</evidence>
<dbReference type="InterPro" id="IPR019261">
    <property type="entry name" value="PARG_cat_microbial"/>
</dbReference>
<feature type="compositionally biased region" description="Polar residues" evidence="2">
    <location>
        <begin position="1"/>
        <end position="34"/>
    </location>
</feature>
<name>A0A4S9Y3F9_AURPU</name>
<protein>
    <recommendedName>
        <fullName evidence="3">PH domain-containing protein</fullName>
    </recommendedName>
</protein>
<dbReference type="InterPro" id="IPR043472">
    <property type="entry name" value="Macro_dom-like"/>
</dbReference>
<organism evidence="4 5">
    <name type="scientific">Aureobasidium pullulans</name>
    <name type="common">Black yeast</name>
    <name type="synonym">Pullularia pullulans</name>
    <dbReference type="NCBI Taxonomy" id="5580"/>
    <lineage>
        <taxon>Eukaryota</taxon>
        <taxon>Fungi</taxon>
        <taxon>Dikarya</taxon>
        <taxon>Ascomycota</taxon>
        <taxon>Pezizomycotina</taxon>
        <taxon>Dothideomycetes</taxon>
        <taxon>Dothideomycetidae</taxon>
        <taxon>Dothideales</taxon>
        <taxon>Saccotheciaceae</taxon>
        <taxon>Aureobasidium</taxon>
    </lineage>
</organism>
<feature type="region of interest" description="Disordered" evidence="2">
    <location>
        <begin position="661"/>
        <end position="682"/>
    </location>
</feature>
<dbReference type="Pfam" id="PF10021">
    <property type="entry name" value="PARG_cat_microb"/>
    <property type="match status" value="1"/>
</dbReference>
<dbReference type="PANTHER" id="PTHR31941:SF16">
    <property type="entry name" value="PHOSPHATIDYLINOSITOL 4,5-BISPHOSPHATE-BINDING PROTEIN SLM1-RELATED"/>
    <property type="match status" value="1"/>
</dbReference>
<dbReference type="InterPro" id="IPR001849">
    <property type="entry name" value="PH_domain"/>
</dbReference>